<keyword evidence="3" id="KW-0378">Hydrolase</keyword>
<dbReference type="PANTHER" id="PTHR11717:SF7">
    <property type="entry name" value="LOW MOLECULAR WEIGHT PHOSPHOTYROSINE PROTEIN PHOSPHATASE"/>
    <property type="match status" value="1"/>
</dbReference>
<name>A0A8J2XA29_9FLAO</name>
<feature type="active site" description="Nucleophile" evidence="5">
    <location>
        <position position="8"/>
    </location>
</feature>
<evidence type="ECO:0000256" key="4">
    <source>
        <dbReference type="ARBA" id="ARBA00022912"/>
    </source>
</evidence>
<evidence type="ECO:0000259" key="6">
    <source>
        <dbReference type="SMART" id="SM00226"/>
    </source>
</evidence>
<dbReference type="AlphaFoldDB" id="A0A8J2XA29"/>
<dbReference type="EMBL" id="BMIC01000002">
    <property type="protein sequence ID" value="GFZ86596.1"/>
    <property type="molecule type" value="Genomic_DNA"/>
</dbReference>
<dbReference type="InterPro" id="IPR050438">
    <property type="entry name" value="LMW_PTPase"/>
</dbReference>
<dbReference type="RefSeq" id="WP_188605971.1">
    <property type="nucleotide sequence ID" value="NZ_BMIC01000002.1"/>
</dbReference>
<evidence type="ECO:0000256" key="1">
    <source>
        <dbReference type="ARBA" id="ARBA00011063"/>
    </source>
</evidence>
<dbReference type="EC" id="3.1.3.48" evidence="2"/>
<dbReference type="Proteomes" id="UP000598120">
    <property type="component" value="Unassembled WGS sequence"/>
</dbReference>
<accession>A0A8J2XA29</accession>
<feature type="active site" evidence="5">
    <location>
        <position position="14"/>
    </location>
</feature>
<evidence type="ECO:0000256" key="5">
    <source>
        <dbReference type="PIRSR" id="PIRSR617867-1"/>
    </source>
</evidence>
<keyword evidence="4" id="KW-0904">Protein phosphatase</keyword>
<dbReference type="InterPro" id="IPR036196">
    <property type="entry name" value="Ptyr_pPase_sf"/>
</dbReference>
<dbReference type="InterPro" id="IPR017867">
    <property type="entry name" value="Tyr_phospatase_low_mol_wt"/>
</dbReference>
<dbReference type="SUPFAM" id="SSF52788">
    <property type="entry name" value="Phosphotyrosine protein phosphatases I"/>
    <property type="match status" value="1"/>
</dbReference>
<evidence type="ECO:0000313" key="7">
    <source>
        <dbReference type="EMBL" id="GFZ86596.1"/>
    </source>
</evidence>
<dbReference type="Pfam" id="PF01451">
    <property type="entry name" value="LMWPc"/>
    <property type="match status" value="1"/>
</dbReference>
<dbReference type="CDD" id="cd16343">
    <property type="entry name" value="LMWPTP"/>
    <property type="match status" value="1"/>
</dbReference>
<dbReference type="SMART" id="SM00226">
    <property type="entry name" value="LMWPc"/>
    <property type="match status" value="1"/>
</dbReference>
<evidence type="ECO:0000256" key="2">
    <source>
        <dbReference type="ARBA" id="ARBA00013064"/>
    </source>
</evidence>
<dbReference type="PANTHER" id="PTHR11717">
    <property type="entry name" value="LOW MOLECULAR WEIGHT PROTEIN TYROSINE PHOSPHATASE"/>
    <property type="match status" value="1"/>
</dbReference>
<feature type="active site" description="Proton donor" evidence="5">
    <location>
        <position position="121"/>
    </location>
</feature>
<evidence type="ECO:0000313" key="8">
    <source>
        <dbReference type="Proteomes" id="UP000598120"/>
    </source>
</evidence>
<comment type="similarity">
    <text evidence="1">Belongs to the low molecular weight phosphotyrosine protein phosphatase family.</text>
</comment>
<gene>
    <name evidence="7" type="ORF">GCM10011531_17420</name>
</gene>
<feature type="domain" description="Phosphotyrosine protein phosphatase I" evidence="6">
    <location>
        <begin position="2"/>
        <end position="147"/>
    </location>
</feature>
<dbReference type="Gene3D" id="3.40.50.2300">
    <property type="match status" value="1"/>
</dbReference>
<protein>
    <recommendedName>
        <fullName evidence="2">protein-tyrosine-phosphatase</fullName>
        <ecNumber evidence="2">3.1.3.48</ecNumber>
    </recommendedName>
</protein>
<reference evidence="7 8" key="1">
    <citation type="journal article" date="2014" name="Int. J. Syst. Evol. Microbiol.">
        <title>Complete genome sequence of Corynebacterium casei LMG S-19264T (=DSM 44701T), isolated from a smear-ripened cheese.</title>
        <authorList>
            <consortium name="US DOE Joint Genome Institute (JGI-PGF)"/>
            <person name="Walter F."/>
            <person name="Albersmeier A."/>
            <person name="Kalinowski J."/>
            <person name="Ruckert C."/>
        </authorList>
    </citation>
    <scope>NUCLEOTIDE SEQUENCE [LARGE SCALE GENOMIC DNA]</scope>
    <source>
        <strain evidence="7 8">CGMCC 1.15295</strain>
    </source>
</reference>
<proteinExistence type="inferred from homology"/>
<dbReference type="InterPro" id="IPR023485">
    <property type="entry name" value="Ptyr_pPase"/>
</dbReference>
<comment type="caution">
    <text evidence="7">The sequence shown here is derived from an EMBL/GenBank/DDBJ whole genome shotgun (WGS) entry which is preliminary data.</text>
</comment>
<keyword evidence="8" id="KW-1185">Reference proteome</keyword>
<sequence length="150" mass="16723">MAKILMVCLGNICRSPLAHGILQSKLPNSFIVDSAGTCNYHIGSPPDSRSISVAKKHGIDISTQKCRQFKVSDFDRFDIIYVMDSSNYNNVVNLARDSKDISKVKLILEEIKTDISSEVPDPYYGDISDFECVFNVLNEACEQIAINLKD</sequence>
<evidence type="ECO:0000256" key="3">
    <source>
        <dbReference type="ARBA" id="ARBA00022801"/>
    </source>
</evidence>
<dbReference type="PRINTS" id="PR00719">
    <property type="entry name" value="LMWPTPASE"/>
</dbReference>
<dbReference type="GO" id="GO:0004725">
    <property type="term" value="F:protein tyrosine phosphatase activity"/>
    <property type="evidence" value="ECO:0007669"/>
    <property type="project" value="UniProtKB-EC"/>
</dbReference>
<organism evidence="7 8">
    <name type="scientific">Aquaticitalea lipolytica</name>
    <dbReference type="NCBI Taxonomy" id="1247562"/>
    <lineage>
        <taxon>Bacteria</taxon>
        <taxon>Pseudomonadati</taxon>
        <taxon>Bacteroidota</taxon>
        <taxon>Flavobacteriia</taxon>
        <taxon>Flavobacteriales</taxon>
        <taxon>Flavobacteriaceae</taxon>
        <taxon>Aquaticitalea</taxon>
    </lineage>
</organism>